<dbReference type="VEuPathDB" id="FungiDB:PSHT_03672"/>
<dbReference type="InterPro" id="IPR022790">
    <property type="entry name" value="GH26_dom"/>
</dbReference>
<evidence type="ECO:0000256" key="3">
    <source>
        <dbReference type="ARBA" id="ARBA00023295"/>
    </source>
</evidence>
<dbReference type="PANTHER" id="PTHR40079:SF6">
    <property type="entry name" value="GH26 DOMAIN-CONTAINING PROTEIN"/>
    <property type="match status" value="1"/>
</dbReference>
<feature type="chain" id="PRO_5015777725" description="GH26 domain-containing protein" evidence="6">
    <location>
        <begin position="35"/>
        <end position="362"/>
    </location>
</feature>
<dbReference type="PANTHER" id="PTHR40079">
    <property type="entry name" value="MANNAN ENDO-1,4-BETA-MANNOSIDASE E-RELATED"/>
    <property type="match status" value="1"/>
</dbReference>
<dbReference type="VEuPathDB" id="FungiDB:PSTT_12478"/>
<keyword evidence="6" id="KW-0732">Signal</keyword>
<dbReference type="Proteomes" id="UP000239156">
    <property type="component" value="Unassembled WGS sequence"/>
</dbReference>
<dbReference type="PROSITE" id="PS51764">
    <property type="entry name" value="GH26"/>
    <property type="match status" value="1"/>
</dbReference>
<accession>A0A2S4UVX8</accession>
<keyword evidence="3 4" id="KW-0326">Glycosidase</keyword>
<dbReference type="GO" id="GO:0006080">
    <property type="term" value="P:substituted mannan metabolic process"/>
    <property type="evidence" value="ECO:0007669"/>
    <property type="project" value="InterPro"/>
</dbReference>
<name>A0A2S4UVX8_9BASI</name>
<dbReference type="Gene3D" id="3.20.20.80">
    <property type="entry name" value="Glycosidases"/>
    <property type="match status" value="1"/>
</dbReference>
<feature type="active site" description="Proton donor" evidence="4">
    <location>
        <position position="201"/>
    </location>
</feature>
<dbReference type="InterPro" id="IPR000805">
    <property type="entry name" value="Glyco_hydro_26"/>
</dbReference>
<evidence type="ECO:0000256" key="2">
    <source>
        <dbReference type="ARBA" id="ARBA00022801"/>
    </source>
</evidence>
<evidence type="ECO:0000256" key="5">
    <source>
        <dbReference type="SAM" id="MobiDB-lite"/>
    </source>
</evidence>
<evidence type="ECO:0000259" key="7">
    <source>
        <dbReference type="PROSITE" id="PS51764"/>
    </source>
</evidence>
<feature type="signal peptide" evidence="6">
    <location>
        <begin position="1"/>
        <end position="34"/>
    </location>
</feature>
<keyword evidence="2 4" id="KW-0378">Hydrolase</keyword>
<proteinExistence type="inferred from homology"/>
<feature type="domain" description="GH26" evidence="7">
    <location>
        <begin position="74"/>
        <end position="362"/>
    </location>
</feature>
<dbReference type="InterPro" id="IPR017853">
    <property type="entry name" value="GH"/>
</dbReference>
<comment type="caution">
    <text evidence="8">The sequence shown here is derived from an EMBL/GenBank/DDBJ whole genome shotgun (WGS) entry which is preliminary data.</text>
</comment>
<feature type="region of interest" description="Disordered" evidence="5">
    <location>
        <begin position="43"/>
        <end position="69"/>
    </location>
</feature>
<sequence>LLSIVTMDSNILAPLNRKILGLLCLALFAQSLLAAPDVNYHGHKATSRNRQHSRVARTVRPRSQNMRQTKFSHLGPAGIRAYDSHTAKINGVFIGLIPDAGDTGGNVQTMHEIIQSINGKRPAVFGWYAQVSVHSKFDGSQLFEVMDDLKKSNAVFSPAIMPQGGWAGLRRGDNHQAVAIAKVLRRFTDEGVPVVARFAHEVNWYQRTHEYPGGPADFKEAWGVLAAAVREHAPDVLLHWCPNVSTMEEYRKYAPDNMDETVDLVGFDYYPKSKPQAGEFLKKAKEFHDTFAINGRKFAMGEAGLHYQGTIEERVDWLLQMANSRKELPNLLYINWYNSKKEFDYKIAGNGVSTKLLTEKLE</sequence>
<dbReference type="EMBL" id="PKSL01000160">
    <property type="protein sequence ID" value="POW01413.1"/>
    <property type="molecule type" value="Genomic_DNA"/>
</dbReference>
<feature type="non-terminal residue" evidence="8">
    <location>
        <position position="1"/>
    </location>
</feature>
<reference evidence="8" key="1">
    <citation type="submission" date="2017-12" db="EMBL/GenBank/DDBJ databases">
        <title>Gene loss provides genomic basis for host adaptation in cereal stripe rust fungi.</title>
        <authorList>
            <person name="Xia C."/>
        </authorList>
    </citation>
    <scope>NUCLEOTIDE SEQUENCE [LARGE SCALE GENOMIC DNA]</scope>
    <source>
        <strain evidence="8">93-210</strain>
    </source>
</reference>
<organism evidence="8 9">
    <name type="scientific">Puccinia striiformis</name>
    <dbReference type="NCBI Taxonomy" id="27350"/>
    <lineage>
        <taxon>Eukaryota</taxon>
        <taxon>Fungi</taxon>
        <taxon>Dikarya</taxon>
        <taxon>Basidiomycota</taxon>
        <taxon>Pucciniomycotina</taxon>
        <taxon>Pucciniomycetes</taxon>
        <taxon>Pucciniales</taxon>
        <taxon>Pucciniaceae</taxon>
        <taxon>Puccinia</taxon>
    </lineage>
</organism>
<dbReference type="AlphaFoldDB" id="A0A2S4UVX8"/>
<evidence type="ECO:0000256" key="1">
    <source>
        <dbReference type="ARBA" id="ARBA00007754"/>
    </source>
</evidence>
<protein>
    <recommendedName>
        <fullName evidence="7">GH26 domain-containing protein</fullName>
    </recommendedName>
</protein>
<evidence type="ECO:0000256" key="6">
    <source>
        <dbReference type="SAM" id="SignalP"/>
    </source>
</evidence>
<dbReference type="SUPFAM" id="SSF51445">
    <property type="entry name" value="(Trans)glycosidases"/>
    <property type="match status" value="1"/>
</dbReference>
<dbReference type="Pfam" id="PF02156">
    <property type="entry name" value="Glyco_hydro_26"/>
    <property type="match status" value="1"/>
</dbReference>
<feature type="active site" description="Nucleophile" evidence="4">
    <location>
        <position position="302"/>
    </location>
</feature>
<feature type="compositionally biased region" description="Basic residues" evidence="5">
    <location>
        <begin position="43"/>
        <end position="60"/>
    </location>
</feature>
<evidence type="ECO:0000313" key="9">
    <source>
        <dbReference type="Proteomes" id="UP000239156"/>
    </source>
</evidence>
<comment type="similarity">
    <text evidence="1 4">Belongs to the glycosyl hydrolase 26 family.</text>
</comment>
<keyword evidence="9" id="KW-1185">Reference proteome</keyword>
<evidence type="ECO:0000313" key="8">
    <source>
        <dbReference type="EMBL" id="POW01413.1"/>
    </source>
</evidence>
<gene>
    <name evidence="8" type="ORF">PSTT_12478</name>
</gene>
<evidence type="ECO:0000256" key="4">
    <source>
        <dbReference type="PROSITE-ProRule" id="PRU01100"/>
    </source>
</evidence>
<dbReference type="GO" id="GO:0016985">
    <property type="term" value="F:mannan endo-1,4-beta-mannosidase activity"/>
    <property type="evidence" value="ECO:0007669"/>
    <property type="project" value="InterPro"/>
</dbReference>